<evidence type="ECO:0000313" key="2">
    <source>
        <dbReference type="EMBL" id="VFQ76336.1"/>
    </source>
</evidence>
<sequence>MEGTFLLIERSFDGEEALGRISKKDVEDLGLGLKGLKQCIRELIRKPIERFHFYDVEEHVMEVVDISGLSSVRVCTKNSISSIAPPRGRNHPQSCRIRLIPPPSPSPSPPSPLPPPPQETPAEVPSLPSLEELYQAMAEPYHPTIHSPSLLPRARDVIRFQFWGPFSSAVSISAVSTSAAAAFVSPVAVSP</sequence>
<keyword evidence="3" id="KW-1185">Reference proteome</keyword>
<proteinExistence type="predicted"/>
<dbReference type="AlphaFoldDB" id="A0A484LJU9"/>
<name>A0A484LJU9_9ASTE</name>
<organism evidence="2 3">
    <name type="scientific">Cuscuta campestris</name>
    <dbReference type="NCBI Taxonomy" id="132261"/>
    <lineage>
        <taxon>Eukaryota</taxon>
        <taxon>Viridiplantae</taxon>
        <taxon>Streptophyta</taxon>
        <taxon>Embryophyta</taxon>
        <taxon>Tracheophyta</taxon>
        <taxon>Spermatophyta</taxon>
        <taxon>Magnoliopsida</taxon>
        <taxon>eudicotyledons</taxon>
        <taxon>Gunneridae</taxon>
        <taxon>Pentapetalae</taxon>
        <taxon>asterids</taxon>
        <taxon>lamiids</taxon>
        <taxon>Solanales</taxon>
        <taxon>Convolvulaceae</taxon>
        <taxon>Cuscuteae</taxon>
        <taxon>Cuscuta</taxon>
        <taxon>Cuscuta subgen. Grammica</taxon>
        <taxon>Cuscuta sect. Cleistogrammica</taxon>
    </lineage>
</organism>
<dbReference type="Proteomes" id="UP000595140">
    <property type="component" value="Unassembled WGS sequence"/>
</dbReference>
<feature type="region of interest" description="Disordered" evidence="1">
    <location>
        <begin position="81"/>
        <end position="124"/>
    </location>
</feature>
<accession>A0A484LJU9</accession>
<dbReference type="EMBL" id="OOIL02001523">
    <property type="protein sequence ID" value="VFQ76336.1"/>
    <property type="molecule type" value="Genomic_DNA"/>
</dbReference>
<protein>
    <submittedName>
        <fullName evidence="2">Uncharacterized protein</fullName>
    </submittedName>
</protein>
<evidence type="ECO:0000313" key="3">
    <source>
        <dbReference type="Proteomes" id="UP000595140"/>
    </source>
</evidence>
<gene>
    <name evidence="2" type="ORF">CCAM_LOCUS18112</name>
</gene>
<evidence type="ECO:0000256" key="1">
    <source>
        <dbReference type="SAM" id="MobiDB-lite"/>
    </source>
</evidence>
<reference evidence="2 3" key="1">
    <citation type="submission" date="2018-04" db="EMBL/GenBank/DDBJ databases">
        <authorList>
            <person name="Vogel A."/>
        </authorList>
    </citation>
    <scope>NUCLEOTIDE SEQUENCE [LARGE SCALE GENOMIC DNA]</scope>
</reference>
<feature type="compositionally biased region" description="Pro residues" evidence="1">
    <location>
        <begin position="100"/>
        <end position="119"/>
    </location>
</feature>